<accession>A0ABN2PTC6</accession>
<keyword evidence="8" id="KW-0811">Translocation</keyword>
<evidence type="ECO:0000256" key="10">
    <source>
        <dbReference type="SAM" id="MobiDB-lite"/>
    </source>
</evidence>
<dbReference type="Pfam" id="PF02699">
    <property type="entry name" value="YajC"/>
    <property type="match status" value="1"/>
</dbReference>
<comment type="subcellular location">
    <subcellularLocation>
        <location evidence="1">Cell membrane</location>
        <topology evidence="1">Single-pass membrane protein</topology>
    </subcellularLocation>
</comment>
<dbReference type="Proteomes" id="UP001501612">
    <property type="component" value="Unassembled WGS sequence"/>
</dbReference>
<evidence type="ECO:0000256" key="9">
    <source>
        <dbReference type="ARBA" id="ARBA00023136"/>
    </source>
</evidence>
<dbReference type="NCBIfam" id="TIGR00739">
    <property type="entry name" value="yajC"/>
    <property type="match status" value="1"/>
</dbReference>
<evidence type="ECO:0000256" key="5">
    <source>
        <dbReference type="ARBA" id="ARBA00022692"/>
    </source>
</evidence>
<evidence type="ECO:0000256" key="4">
    <source>
        <dbReference type="ARBA" id="ARBA00022475"/>
    </source>
</evidence>
<name>A0ABN2PTC6_9ACTN</name>
<evidence type="ECO:0000256" key="8">
    <source>
        <dbReference type="ARBA" id="ARBA00023010"/>
    </source>
</evidence>
<evidence type="ECO:0000256" key="2">
    <source>
        <dbReference type="ARBA" id="ARBA00006742"/>
    </source>
</evidence>
<dbReference type="PANTHER" id="PTHR33909:SF1">
    <property type="entry name" value="SEC TRANSLOCON ACCESSORY COMPLEX SUBUNIT YAJC"/>
    <property type="match status" value="1"/>
</dbReference>
<keyword evidence="5 11" id="KW-0812">Transmembrane</keyword>
<evidence type="ECO:0000256" key="1">
    <source>
        <dbReference type="ARBA" id="ARBA00004162"/>
    </source>
</evidence>
<feature type="compositionally biased region" description="Basic and acidic residues" evidence="10">
    <location>
        <begin position="101"/>
        <end position="120"/>
    </location>
</feature>
<evidence type="ECO:0000256" key="11">
    <source>
        <dbReference type="SAM" id="Phobius"/>
    </source>
</evidence>
<keyword evidence="7 11" id="KW-1133">Transmembrane helix</keyword>
<organism evidence="12 13">
    <name type="scientific">Nocardioides lentus</name>
    <dbReference type="NCBI Taxonomy" id="338077"/>
    <lineage>
        <taxon>Bacteria</taxon>
        <taxon>Bacillati</taxon>
        <taxon>Actinomycetota</taxon>
        <taxon>Actinomycetes</taxon>
        <taxon>Propionibacteriales</taxon>
        <taxon>Nocardioidaceae</taxon>
        <taxon>Nocardioides</taxon>
    </lineage>
</organism>
<evidence type="ECO:0000313" key="13">
    <source>
        <dbReference type="Proteomes" id="UP001501612"/>
    </source>
</evidence>
<keyword evidence="13" id="KW-1185">Reference proteome</keyword>
<dbReference type="SMART" id="SM01323">
    <property type="entry name" value="YajC"/>
    <property type="match status" value="1"/>
</dbReference>
<dbReference type="PRINTS" id="PR01853">
    <property type="entry name" value="YAJCTRNLCASE"/>
</dbReference>
<comment type="caution">
    <text evidence="12">The sequence shown here is derived from an EMBL/GenBank/DDBJ whole genome shotgun (WGS) entry which is preliminary data.</text>
</comment>
<feature type="region of interest" description="Disordered" evidence="10">
    <location>
        <begin position="92"/>
        <end position="120"/>
    </location>
</feature>
<reference evidence="12 13" key="1">
    <citation type="journal article" date="2019" name="Int. J. Syst. Evol. Microbiol.">
        <title>The Global Catalogue of Microorganisms (GCM) 10K type strain sequencing project: providing services to taxonomists for standard genome sequencing and annotation.</title>
        <authorList>
            <consortium name="The Broad Institute Genomics Platform"/>
            <consortium name="The Broad Institute Genome Sequencing Center for Infectious Disease"/>
            <person name="Wu L."/>
            <person name="Ma J."/>
        </authorList>
    </citation>
    <scope>NUCLEOTIDE SEQUENCE [LARGE SCALE GENOMIC DNA]</scope>
    <source>
        <strain evidence="12 13">JCM 14046</strain>
    </source>
</reference>
<proteinExistence type="inferred from homology"/>
<sequence length="120" mass="12908">MGEAASFLPLVLIVLAFYFLLIRPQSKRAKAQRQMQAELAPGSSVMLTSGIFGELTRTDDPERVDVRVADGVVLTVARAAIANVVPERAPLEATDPVDPAVEARADGREPGEDVPGRREL</sequence>
<dbReference type="PANTHER" id="PTHR33909">
    <property type="entry name" value="SEC TRANSLOCON ACCESSORY COMPLEX SUBUNIT YAJC"/>
    <property type="match status" value="1"/>
</dbReference>
<evidence type="ECO:0000256" key="7">
    <source>
        <dbReference type="ARBA" id="ARBA00022989"/>
    </source>
</evidence>
<dbReference type="InterPro" id="IPR003849">
    <property type="entry name" value="Preprotein_translocase_YajC"/>
</dbReference>
<keyword evidence="4" id="KW-1003">Cell membrane</keyword>
<evidence type="ECO:0000256" key="3">
    <source>
        <dbReference type="ARBA" id="ARBA00022448"/>
    </source>
</evidence>
<keyword evidence="3" id="KW-0813">Transport</keyword>
<keyword evidence="6" id="KW-0653">Protein transport</keyword>
<dbReference type="RefSeq" id="WP_344008705.1">
    <property type="nucleotide sequence ID" value="NZ_BAAAMY010000009.1"/>
</dbReference>
<evidence type="ECO:0000313" key="12">
    <source>
        <dbReference type="EMBL" id="GAA1928333.1"/>
    </source>
</evidence>
<gene>
    <name evidence="12" type="primary">yajC</name>
    <name evidence="12" type="ORF">GCM10009737_32770</name>
</gene>
<comment type="similarity">
    <text evidence="2">Belongs to the YajC family.</text>
</comment>
<keyword evidence="9 11" id="KW-0472">Membrane</keyword>
<protein>
    <submittedName>
        <fullName evidence="12">Preprotein translocase subunit YajC</fullName>
    </submittedName>
</protein>
<feature type="transmembrane region" description="Helical" evidence="11">
    <location>
        <begin position="6"/>
        <end position="23"/>
    </location>
</feature>
<evidence type="ECO:0000256" key="6">
    <source>
        <dbReference type="ARBA" id="ARBA00022927"/>
    </source>
</evidence>
<dbReference type="EMBL" id="BAAAMY010000009">
    <property type="protein sequence ID" value="GAA1928333.1"/>
    <property type="molecule type" value="Genomic_DNA"/>
</dbReference>